<name>A2EHQ1_TRIV3</name>
<dbReference type="VEuPathDB" id="TrichDB:TVAGG3_0242730"/>
<dbReference type="AlphaFoldDB" id="A2EHQ1"/>
<organism evidence="1 2">
    <name type="scientific">Trichomonas vaginalis (strain ATCC PRA-98 / G3)</name>
    <dbReference type="NCBI Taxonomy" id="412133"/>
    <lineage>
        <taxon>Eukaryota</taxon>
        <taxon>Metamonada</taxon>
        <taxon>Parabasalia</taxon>
        <taxon>Trichomonadida</taxon>
        <taxon>Trichomonadidae</taxon>
        <taxon>Trichomonas</taxon>
    </lineage>
</organism>
<dbReference type="InParanoid" id="A2EHQ1"/>
<sequence length="102" mass="11632">MKKGSKAQPRILFFSPFSNSEEPVIYTLDKNGNLTKEATELMKSGFPIKEEPCQIIQDNFIDPIDDSYTYINQDLNLLDCTPNFGNVTDLLLDSKDYISLDF</sequence>
<dbReference type="EMBL" id="DS113391">
    <property type="protein sequence ID" value="EAY07847.1"/>
    <property type="molecule type" value="Genomic_DNA"/>
</dbReference>
<keyword evidence="2" id="KW-1185">Reference proteome</keyword>
<reference evidence="1" key="1">
    <citation type="submission" date="2006-10" db="EMBL/GenBank/DDBJ databases">
        <authorList>
            <person name="Amadeo P."/>
            <person name="Zhao Q."/>
            <person name="Wortman J."/>
            <person name="Fraser-Liggett C."/>
            <person name="Carlton J."/>
        </authorList>
    </citation>
    <scope>NUCLEOTIDE SEQUENCE</scope>
    <source>
        <strain evidence="1">G3</strain>
    </source>
</reference>
<dbReference type="Proteomes" id="UP000001542">
    <property type="component" value="Unassembled WGS sequence"/>
</dbReference>
<dbReference type="KEGG" id="tva:4765742"/>
<proteinExistence type="predicted"/>
<accession>A2EHQ1</accession>
<evidence type="ECO:0000313" key="2">
    <source>
        <dbReference type="Proteomes" id="UP000001542"/>
    </source>
</evidence>
<protein>
    <submittedName>
        <fullName evidence="1">Uncharacterized protein</fullName>
    </submittedName>
</protein>
<dbReference type="RefSeq" id="XP_001320070.1">
    <property type="nucleotide sequence ID" value="XM_001320035.1"/>
</dbReference>
<gene>
    <name evidence="1" type="ORF">TVAG_312460</name>
</gene>
<evidence type="ECO:0000313" key="1">
    <source>
        <dbReference type="EMBL" id="EAY07847.1"/>
    </source>
</evidence>
<reference evidence="1" key="2">
    <citation type="journal article" date="2007" name="Science">
        <title>Draft genome sequence of the sexually transmitted pathogen Trichomonas vaginalis.</title>
        <authorList>
            <person name="Carlton J.M."/>
            <person name="Hirt R.P."/>
            <person name="Silva J.C."/>
            <person name="Delcher A.L."/>
            <person name="Schatz M."/>
            <person name="Zhao Q."/>
            <person name="Wortman J.R."/>
            <person name="Bidwell S.L."/>
            <person name="Alsmark U.C.M."/>
            <person name="Besteiro S."/>
            <person name="Sicheritz-Ponten T."/>
            <person name="Noel C.J."/>
            <person name="Dacks J.B."/>
            <person name="Foster P.G."/>
            <person name="Simillion C."/>
            <person name="Van de Peer Y."/>
            <person name="Miranda-Saavedra D."/>
            <person name="Barton G.J."/>
            <person name="Westrop G.D."/>
            <person name="Mueller S."/>
            <person name="Dessi D."/>
            <person name="Fiori P.L."/>
            <person name="Ren Q."/>
            <person name="Paulsen I."/>
            <person name="Zhang H."/>
            <person name="Bastida-Corcuera F.D."/>
            <person name="Simoes-Barbosa A."/>
            <person name="Brown M.T."/>
            <person name="Hayes R.D."/>
            <person name="Mukherjee M."/>
            <person name="Okumura C.Y."/>
            <person name="Schneider R."/>
            <person name="Smith A.J."/>
            <person name="Vanacova S."/>
            <person name="Villalvazo M."/>
            <person name="Haas B.J."/>
            <person name="Pertea M."/>
            <person name="Feldblyum T.V."/>
            <person name="Utterback T.R."/>
            <person name="Shu C.L."/>
            <person name="Osoegawa K."/>
            <person name="de Jong P.J."/>
            <person name="Hrdy I."/>
            <person name="Horvathova L."/>
            <person name="Zubacova Z."/>
            <person name="Dolezal P."/>
            <person name="Malik S.B."/>
            <person name="Logsdon J.M. Jr."/>
            <person name="Henze K."/>
            <person name="Gupta A."/>
            <person name="Wang C.C."/>
            <person name="Dunne R.L."/>
            <person name="Upcroft J.A."/>
            <person name="Upcroft P."/>
            <person name="White O."/>
            <person name="Salzberg S.L."/>
            <person name="Tang P."/>
            <person name="Chiu C.-H."/>
            <person name="Lee Y.-S."/>
            <person name="Embley T.M."/>
            <person name="Coombs G.H."/>
            <person name="Mottram J.C."/>
            <person name="Tachezy J."/>
            <person name="Fraser-Liggett C.M."/>
            <person name="Johnson P.J."/>
        </authorList>
    </citation>
    <scope>NUCLEOTIDE SEQUENCE [LARGE SCALE GENOMIC DNA]</scope>
    <source>
        <strain evidence="1">G3</strain>
    </source>
</reference>
<dbReference type="VEuPathDB" id="TrichDB:TVAG_312460"/>